<dbReference type="OrthoDB" id="2004310at2"/>
<dbReference type="EMBL" id="FNQG01000002">
    <property type="protein sequence ID" value="SDZ78672.1"/>
    <property type="molecule type" value="Genomic_DNA"/>
</dbReference>
<organism evidence="2 3">
    <name type="scientific">Selenomonas ruminantium</name>
    <dbReference type="NCBI Taxonomy" id="971"/>
    <lineage>
        <taxon>Bacteria</taxon>
        <taxon>Bacillati</taxon>
        <taxon>Bacillota</taxon>
        <taxon>Negativicutes</taxon>
        <taxon>Selenomonadales</taxon>
        <taxon>Selenomonadaceae</taxon>
        <taxon>Selenomonas</taxon>
    </lineage>
</organism>
<dbReference type="RefSeq" id="WP_074670772.1">
    <property type="nucleotide sequence ID" value="NZ_FNQG01000002.1"/>
</dbReference>
<keyword evidence="1" id="KW-0812">Transmembrane</keyword>
<evidence type="ECO:0000313" key="3">
    <source>
        <dbReference type="Proteomes" id="UP000183469"/>
    </source>
</evidence>
<accession>A0A1H3VX39</accession>
<feature type="transmembrane region" description="Helical" evidence="1">
    <location>
        <begin position="298"/>
        <end position="316"/>
    </location>
</feature>
<dbReference type="AlphaFoldDB" id="A0A1H3VX39"/>
<feature type="transmembrane region" description="Helical" evidence="1">
    <location>
        <begin position="15"/>
        <end position="35"/>
    </location>
</feature>
<feature type="transmembrane region" description="Helical" evidence="1">
    <location>
        <begin position="203"/>
        <end position="221"/>
    </location>
</feature>
<dbReference type="Proteomes" id="UP000183469">
    <property type="component" value="Unassembled WGS sequence"/>
</dbReference>
<name>A0A1H3VX39_SELRU</name>
<feature type="transmembrane region" description="Helical" evidence="1">
    <location>
        <begin position="227"/>
        <end position="244"/>
    </location>
</feature>
<evidence type="ECO:0000313" key="2">
    <source>
        <dbReference type="EMBL" id="SDZ78672.1"/>
    </source>
</evidence>
<keyword evidence="1" id="KW-0472">Membrane</keyword>
<feature type="transmembrane region" description="Helical" evidence="1">
    <location>
        <begin position="173"/>
        <end position="191"/>
    </location>
</feature>
<reference evidence="2 3" key="1">
    <citation type="submission" date="2016-10" db="EMBL/GenBank/DDBJ databases">
        <authorList>
            <person name="de Groot N.N."/>
        </authorList>
    </citation>
    <scope>NUCLEOTIDE SEQUENCE [LARGE SCALE GENOMIC DNA]</scope>
    <source>
        <strain evidence="2 3">DSM 2872</strain>
    </source>
</reference>
<keyword evidence="1" id="KW-1133">Transmembrane helix</keyword>
<gene>
    <name evidence="2" type="ORF">SAMN05660648_00609</name>
</gene>
<evidence type="ECO:0000256" key="1">
    <source>
        <dbReference type="SAM" id="Phobius"/>
    </source>
</evidence>
<sequence>MNLVRNFFNLLQNTICFACIAFVAYLVFTLVSFLFCLDFTQSYRGIANYEGIVFTNGGSYRRTFAGLQEISLTAPPAKEKEEPDKELCRIIQERLGKTIHIADCTPSPDGQYILYVEQYDYSQGASTDTYEFYYRVLNLENGAVTTIYDGSIRYFNVAWLDHTPAAELPPNKLIGQITALTLLLALLYISYRSGALSKIKRMIPCAVFSLALLFPVLYLGYMGKSAMLMVILISIIGHWHRFQYFSRHMHITLLHLFWLSTTIIITFINSMIPLAALHGNGFSFAPDVPSALSFCNQLTLSSFAVYGILFASLLLYGKQQGRTYLQTMHIFTMTVFTGLFMLIGWATIIPVKYLSAVYIYGDKERDFLSE</sequence>
<feature type="transmembrane region" description="Helical" evidence="1">
    <location>
        <begin position="256"/>
        <end position="278"/>
    </location>
</feature>
<protein>
    <submittedName>
        <fullName evidence="2">Uncharacterized protein</fullName>
    </submittedName>
</protein>
<proteinExistence type="predicted"/>
<feature type="transmembrane region" description="Helical" evidence="1">
    <location>
        <begin position="328"/>
        <end position="348"/>
    </location>
</feature>